<protein>
    <submittedName>
        <fullName evidence="6">NAD(P)-binding protein</fullName>
    </submittedName>
</protein>
<dbReference type="InterPro" id="IPR002347">
    <property type="entry name" value="SDR_fam"/>
</dbReference>
<dbReference type="STRING" id="1095630.A0A2J6SST0"/>
<dbReference type="PROSITE" id="PS00061">
    <property type="entry name" value="ADH_SHORT"/>
    <property type="match status" value="1"/>
</dbReference>
<evidence type="ECO:0000259" key="5">
    <source>
        <dbReference type="SMART" id="SM00822"/>
    </source>
</evidence>
<dbReference type="CDD" id="cd05233">
    <property type="entry name" value="SDR_c"/>
    <property type="match status" value="1"/>
</dbReference>
<dbReference type="InParanoid" id="A0A2J6SST0"/>
<dbReference type="GO" id="GO:0016491">
    <property type="term" value="F:oxidoreductase activity"/>
    <property type="evidence" value="ECO:0007669"/>
    <property type="project" value="UniProtKB-KW"/>
</dbReference>
<keyword evidence="2" id="KW-0521">NADP</keyword>
<evidence type="ECO:0000313" key="7">
    <source>
        <dbReference type="Proteomes" id="UP000235371"/>
    </source>
</evidence>
<keyword evidence="7" id="KW-1185">Reference proteome</keyword>
<dbReference type="Pfam" id="PF13561">
    <property type="entry name" value="adh_short_C2"/>
    <property type="match status" value="1"/>
</dbReference>
<dbReference type="GO" id="GO:0009688">
    <property type="term" value="P:abscisic acid biosynthetic process"/>
    <property type="evidence" value="ECO:0007669"/>
    <property type="project" value="UniProtKB-ARBA"/>
</dbReference>
<accession>A0A2J6SST0</accession>
<dbReference type="PRINTS" id="PR00080">
    <property type="entry name" value="SDRFAMILY"/>
</dbReference>
<keyword evidence="4" id="KW-0520">NAD</keyword>
<dbReference type="InterPro" id="IPR057326">
    <property type="entry name" value="KR_dom"/>
</dbReference>
<dbReference type="GeneID" id="36594102"/>
<dbReference type="SMART" id="SM00822">
    <property type="entry name" value="PKS_KR"/>
    <property type="match status" value="1"/>
</dbReference>
<dbReference type="AlphaFoldDB" id="A0A2J6SST0"/>
<dbReference type="Proteomes" id="UP000235371">
    <property type="component" value="Unassembled WGS sequence"/>
</dbReference>
<keyword evidence="3" id="KW-0560">Oxidoreductase</keyword>
<dbReference type="EMBL" id="KZ613866">
    <property type="protein sequence ID" value="PMD53841.1"/>
    <property type="molecule type" value="Genomic_DNA"/>
</dbReference>
<dbReference type="RefSeq" id="XP_024730745.1">
    <property type="nucleotide sequence ID" value="XM_024886025.1"/>
</dbReference>
<name>A0A2J6SST0_9HELO</name>
<dbReference type="FunFam" id="3.40.50.720:FF:000084">
    <property type="entry name" value="Short-chain dehydrogenase reductase"/>
    <property type="match status" value="1"/>
</dbReference>
<dbReference type="PANTHER" id="PTHR24321">
    <property type="entry name" value="DEHYDROGENASES, SHORT CHAIN"/>
    <property type="match status" value="1"/>
</dbReference>
<sequence>MSTNLKGKAIAVTGAASGIGRATAKMLAERGAILAIADLNGEALETVVSELKSSGAVVTGTVLDVRDAKKVEEWITDIVERDGRLDGAANLAGVIGPSTGISLIEDYPYSEFEFILDVNMKGIFNCLQRGGEGQKLASIVNMASVAGAIGMARNCAYVASKHAVVGLTKSAAKECGGCGVRVNAIAPGVIDTPMVRGLDTEIKDINIERTVSVMPMNRLGKPEEVAEVVCWLLCEGSSFVTGSVHTVDGGWMA</sequence>
<feature type="domain" description="Ketoreductase" evidence="5">
    <location>
        <begin position="8"/>
        <end position="188"/>
    </location>
</feature>
<reference evidence="6 7" key="1">
    <citation type="submission" date="2016-04" db="EMBL/GenBank/DDBJ databases">
        <title>A degradative enzymes factory behind the ericoid mycorrhizal symbiosis.</title>
        <authorList>
            <consortium name="DOE Joint Genome Institute"/>
            <person name="Martino E."/>
            <person name="Morin E."/>
            <person name="Grelet G."/>
            <person name="Kuo A."/>
            <person name="Kohler A."/>
            <person name="Daghino S."/>
            <person name="Barry K."/>
            <person name="Choi C."/>
            <person name="Cichocki N."/>
            <person name="Clum A."/>
            <person name="Copeland A."/>
            <person name="Hainaut M."/>
            <person name="Haridas S."/>
            <person name="Labutti K."/>
            <person name="Lindquist E."/>
            <person name="Lipzen A."/>
            <person name="Khouja H.-R."/>
            <person name="Murat C."/>
            <person name="Ohm R."/>
            <person name="Olson A."/>
            <person name="Spatafora J."/>
            <person name="Veneault-Fourrey C."/>
            <person name="Henrissat B."/>
            <person name="Grigoriev I."/>
            <person name="Martin F."/>
            <person name="Perotto S."/>
        </authorList>
    </citation>
    <scope>NUCLEOTIDE SEQUENCE [LARGE SCALE GENOMIC DNA]</scope>
    <source>
        <strain evidence="6 7">E</strain>
    </source>
</reference>
<dbReference type="InterPro" id="IPR036291">
    <property type="entry name" value="NAD(P)-bd_dom_sf"/>
</dbReference>
<dbReference type="OrthoDB" id="1669814at2759"/>
<evidence type="ECO:0000256" key="4">
    <source>
        <dbReference type="ARBA" id="ARBA00023027"/>
    </source>
</evidence>
<gene>
    <name evidence="6" type="ORF">K444DRAFT_655601</name>
</gene>
<dbReference type="PANTHER" id="PTHR24321:SF8">
    <property type="entry name" value="ESTRADIOL 17-BETA-DEHYDROGENASE 8-RELATED"/>
    <property type="match status" value="1"/>
</dbReference>
<evidence type="ECO:0000256" key="1">
    <source>
        <dbReference type="ARBA" id="ARBA00006484"/>
    </source>
</evidence>
<evidence type="ECO:0000256" key="3">
    <source>
        <dbReference type="ARBA" id="ARBA00023002"/>
    </source>
</evidence>
<proteinExistence type="inferred from homology"/>
<dbReference type="PRINTS" id="PR00081">
    <property type="entry name" value="GDHRDH"/>
</dbReference>
<evidence type="ECO:0000256" key="2">
    <source>
        <dbReference type="ARBA" id="ARBA00022857"/>
    </source>
</evidence>
<dbReference type="SUPFAM" id="SSF51735">
    <property type="entry name" value="NAD(P)-binding Rossmann-fold domains"/>
    <property type="match status" value="1"/>
</dbReference>
<evidence type="ECO:0000313" key="6">
    <source>
        <dbReference type="EMBL" id="PMD53841.1"/>
    </source>
</evidence>
<organism evidence="6 7">
    <name type="scientific">Hyaloscypha bicolor E</name>
    <dbReference type="NCBI Taxonomy" id="1095630"/>
    <lineage>
        <taxon>Eukaryota</taxon>
        <taxon>Fungi</taxon>
        <taxon>Dikarya</taxon>
        <taxon>Ascomycota</taxon>
        <taxon>Pezizomycotina</taxon>
        <taxon>Leotiomycetes</taxon>
        <taxon>Helotiales</taxon>
        <taxon>Hyaloscyphaceae</taxon>
        <taxon>Hyaloscypha</taxon>
        <taxon>Hyaloscypha bicolor</taxon>
    </lineage>
</organism>
<comment type="similarity">
    <text evidence="1">Belongs to the short-chain dehydrogenases/reductases (SDR) family.</text>
</comment>
<dbReference type="InterPro" id="IPR020904">
    <property type="entry name" value="Sc_DH/Rdtase_CS"/>
</dbReference>
<dbReference type="Gene3D" id="3.40.50.720">
    <property type="entry name" value="NAD(P)-binding Rossmann-like Domain"/>
    <property type="match status" value="1"/>
</dbReference>